<gene>
    <name evidence="1" type="ORF">HMPREF0388_0551</name>
</gene>
<sequence>MKAYFGTERAAVDSCSCVTIVAGVKIKRQNISNREIILDFL</sequence>
<accession>E6LX04</accession>
<evidence type="ECO:0000313" key="2">
    <source>
        <dbReference type="Proteomes" id="UP000005573"/>
    </source>
</evidence>
<dbReference type="HOGENOM" id="CLU_3272878_0_0_11"/>
<dbReference type="EMBL" id="AEPY01000003">
    <property type="protein sequence ID" value="EFU80832.1"/>
    <property type="molecule type" value="Genomic_DNA"/>
</dbReference>
<reference evidence="1 2" key="1">
    <citation type="submission" date="2010-12" db="EMBL/GenBank/DDBJ databases">
        <authorList>
            <person name="Muzny D."/>
            <person name="Qin X."/>
            <person name="Deng J."/>
            <person name="Jiang H."/>
            <person name="Liu Y."/>
            <person name="Qu J."/>
            <person name="Song X.-Z."/>
            <person name="Zhang L."/>
            <person name="Thornton R."/>
            <person name="Coyle M."/>
            <person name="Francisco L."/>
            <person name="Jackson L."/>
            <person name="Javaid M."/>
            <person name="Korchina V."/>
            <person name="Kovar C."/>
            <person name="Mata R."/>
            <person name="Mathew T."/>
            <person name="Ngo R."/>
            <person name="Nguyen L."/>
            <person name="Nguyen N."/>
            <person name="Okwuonu G."/>
            <person name="Ongeri F."/>
            <person name="Pham C."/>
            <person name="Simmons D."/>
            <person name="Wilczek-Boney K."/>
            <person name="Hale W."/>
            <person name="Jakkamsetti A."/>
            <person name="Pham P."/>
            <person name="Ruth R."/>
            <person name="San Lucas F."/>
            <person name="Warren J."/>
            <person name="Zhang J."/>
            <person name="Zhao Z."/>
            <person name="Zhou C."/>
            <person name="Zhu D."/>
            <person name="Lee S."/>
            <person name="Bess C."/>
            <person name="Blankenburg K."/>
            <person name="Forbes L."/>
            <person name="Fu Q."/>
            <person name="Gubbala S."/>
            <person name="Hirani K."/>
            <person name="Jayaseelan J.C."/>
            <person name="Lara F."/>
            <person name="Munidasa M."/>
            <person name="Palculict T."/>
            <person name="Patil S."/>
            <person name="Pu L.-L."/>
            <person name="Saada N."/>
            <person name="Tang L."/>
            <person name="Weissenberger G."/>
            <person name="Zhu Y."/>
            <person name="Hemphill L."/>
            <person name="Shang Y."/>
            <person name="Youmans B."/>
            <person name="Ayvaz T."/>
            <person name="Ross M."/>
            <person name="Santibanez J."/>
            <person name="Aqrawi P."/>
            <person name="Gross S."/>
            <person name="Joshi V."/>
            <person name="Fowler G."/>
            <person name="Nazareth L."/>
            <person name="Reid J."/>
            <person name="Worley K."/>
            <person name="Petrosino J."/>
            <person name="Highlander S."/>
            <person name="Gibbs R."/>
        </authorList>
    </citation>
    <scope>NUCLEOTIDE SEQUENCE [LARGE SCALE GENOMIC DNA]</scope>
    <source>
        <strain evidence="1 2">ATCC 51333</strain>
    </source>
</reference>
<organism evidence="1 2">
    <name type="scientific">Mobiluncus curtisii ATCC 51333</name>
    <dbReference type="NCBI Taxonomy" id="887326"/>
    <lineage>
        <taxon>Bacteria</taxon>
        <taxon>Bacillati</taxon>
        <taxon>Actinomycetota</taxon>
        <taxon>Actinomycetes</taxon>
        <taxon>Actinomycetales</taxon>
        <taxon>Actinomycetaceae</taxon>
        <taxon>Mobiluncus</taxon>
    </lineage>
</organism>
<dbReference type="AlphaFoldDB" id="E6LX04"/>
<name>E6LX04_9ACTO</name>
<dbReference type="Proteomes" id="UP000005573">
    <property type="component" value="Unassembled WGS sequence"/>
</dbReference>
<evidence type="ECO:0000313" key="1">
    <source>
        <dbReference type="EMBL" id="EFU80832.1"/>
    </source>
</evidence>
<protein>
    <submittedName>
        <fullName evidence="1">Uncharacterized protein</fullName>
    </submittedName>
</protein>
<proteinExistence type="predicted"/>
<comment type="caution">
    <text evidence="1">The sequence shown here is derived from an EMBL/GenBank/DDBJ whole genome shotgun (WGS) entry which is preliminary data.</text>
</comment>